<evidence type="ECO:0000313" key="3">
    <source>
        <dbReference type="EMBL" id="KAJ3641360.1"/>
    </source>
</evidence>
<comment type="caution">
    <text evidence="3">The sequence shown here is derived from an EMBL/GenBank/DDBJ whole genome shotgun (WGS) entry which is preliminary data.</text>
</comment>
<feature type="region of interest" description="Disordered" evidence="1">
    <location>
        <begin position="131"/>
        <end position="249"/>
    </location>
</feature>
<accession>A0AA38M2G7</accession>
<keyword evidence="2" id="KW-0812">Transmembrane</keyword>
<dbReference type="PANTHER" id="PTHR24023:SF854">
    <property type="entry name" value="COLLAGEN ALPHA-1(IV) CHAIN"/>
    <property type="match status" value="1"/>
</dbReference>
<protein>
    <submittedName>
        <fullName evidence="3">Uncharacterized protein</fullName>
    </submittedName>
</protein>
<feature type="transmembrane region" description="Helical" evidence="2">
    <location>
        <begin position="28"/>
        <end position="48"/>
    </location>
</feature>
<keyword evidence="2" id="KW-1133">Transmembrane helix</keyword>
<dbReference type="Proteomes" id="UP001168821">
    <property type="component" value="Unassembled WGS sequence"/>
</dbReference>
<dbReference type="InterPro" id="IPR050149">
    <property type="entry name" value="Collagen_superfamily"/>
</dbReference>
<dbReference type="GO" id="GO:0030198">
    <property type="term" value="P:extracellular matrix organization"/>
    <property type="evidence" value="ECO:0007669"/>
    <property type="project" value="TreeGrafter"/>
</dbReference>
<dbReference type="GO" id="GO:0030020">
    <property type="term" value="F:extracellular matrix structural constituent conferring tensile strength"/>
    <property type="evidence" value="ECO:0007669"/>
    <property type="project" value="TreeGrafter"/>
</dbReference>
<keyword evidence="4" id="KW-1185">Reference proteome</keyword>
<dbReference type="InterPro" id="IPR008160">
    <property type="entry name" value="Collagen"/>
</dbReference>
<gene>
    <name evidence="3" type="ORF">Zmor_027871</name>
</gene>
<reference evidence="3" key="1">
    <citation type="journal article" date="2023" name="G3 (Bethesda)">
        <title>Whole genome assemblies of Zophobas morio and Tenebrio molitor.</title>
        <authorList>
            <person name="Kaur S."/>
            <person name="Stinson S.A."/>
            <person name="diCenzo G.C."/>
        </authorList>
    </citation>
    <scope>NUCLEOTIDE SEQUENCE</scope>
    <source>
        <strain evidence="3">QUZm001</strain>
    </source>
</reference>
<dbReference type="Pfam" id="PF01391">
    <property type="entry name" value="Collagen"/>
    <property type="match status" value="1"/>
</dbReference>
<proteinExistence type="predicted"/>
<keyword evidence="2" id="KW-0472">Membrane</keyword>
<evidence type="ECO:0000313" key="4">
    <source>
        <dbReference type="Proteomes" id="UP001168821"/>
    </source>
</evidence>
<dbReference type="EMBL" id="JALNTZ010000009">
    <property type="protein sequence ID" value="KAJ3641360.1"/>
    <property type="molecule type" value="Genomic_DNA"/>
</dbReference>
<evidence type="ECO:0000256" key="2">
    <source>
        <dbReference type="SAM" id="Phobius"/>
    </source>
</evidence>
<feature type="compositionally biased region" description="Low complexity" evidence="1">
    <location>
        <begin position="204"/>
        <end position="222"/>
    </location>
</feature>
<feature type="compositionally biased region" description="Basic and acidic residues" evidence="1">
    <location>
        <begin position="169"/>
        <end position="178"/>
    </location>
</feature>
<organism evidence="3 4">
    <name type="scientific">Zophobas morio</name>
    <dbReference type="NCBI Taxonomy" id="2755281"/>
    <lineage>
        <taxon>Eukaryota</taxon>
        <taxon>Metazoa</taxon>
        <taxon>Ecdysozoa</taxon>
        <taxon>Arthropoda</taxon>
        <taxon>Hexapoda</taxon>
        <taxon>Insecta</taxon>
        <taxon>Pterygota</taxon>
        <taxon>Neoptera</taxon>
        <taxon>Endopterygota</taxon>
        <taxon>Coleoptera</taxon>
        <taxon>Polyphaga</taxon>
        <taxon>Cucujiformia</taxon>
        <taxon>Tenebrionidae</taxon>
        <taxon>Zophobas</taxon>
    </lineage>
</organism>
<dbReference type="PANTHER" id="PTHR24023">
    <property type="entry name" value="COLLAGEN ALPHA"/>
    <property type="match status" value="1"/>
</dbReference>
<dbReference type="AlphaFoldDB" id="A0AA38M2G7"/>
<dbReference type="GO" id="GO:0031012">
    <property type="term" value="C:extracellular matrix"/>
    <property type="evidence" value="ECO:0007669"/>
    <property type="project" value="TreeGrafter"/>
</dbReference>
<evidence type="ECO:0000256" key="1">
    <source>
        <dbReference type="SAM" id="MobiDB-lite"/>
    </source>
</evidence>
<dbReference type="GO" id="GO:0005615">
    <property type="term" value="C:extracellular space"/>
    <property type="evidence" value="ECO:0007669"/>
    <property type="project" value="TreeGrafter"/>
</dbReference>
<sequence length="249" mass="26600">MTELKPNVPIAGANSFLTHSQRNLNYKIFIYCGIVILFVEICLGYYLYRQINLDIQNGYITKQDFDPYFINEIRGEDIREKIIRTLTECEKFRNIPNRKRRNTDSEEDQSATSEKSLEDYCRVILQSCPPGNPGLVGQPGLKGERGPYGPPGSKGEKGDAGVPTPPIVKGEKGEKGEPGSRGLPGDTPLKGNPGIPGIPGFPGPRGLQGPPGLDGLPGIQGPRGMPGLPGTPGIAGLQGDPGVPGLQGS</sequence>
<name>A0AA38M2G7_9CUCU</name>